<organism evidence="3 4">
    <name type="scientific">Croceibacterium selenioxidans</name>
    <dbReference type="NCBI Taxonomy" id="2838833"/>
    <lineage>
        <taxon>Bacteria</taxon>
        <taxon>Pseudomonadati</taxon>
        <taxon>Pseudomonadota</taxon>
        <taxon>Alphaproteobacteria</taxon>
        <taxon>Sphingomonadales</taxon>
        <taxon>Erythrobacteraceae</taxon>
        <taxon>Croceibacterium</taxon>
    </lineage>
</organism>
<accession>A0ABS5VZG7</accession>
<evidence type="ECO:0000313" key="3">
    <source>
        <dbReference type="EMBL" id="MBT2132923.1"/>
    </source>
</evidence>
<dbReference type="InterPro" id="IPR011006">
    <property type="entry name" value="CheY-like_superfamily"/>
</dbReference>
<dbReference type="SMART" id="SM00448">
    <property type="entry name" value="REC"/>
    <property type="match status" value="1"/>
</dbReference>
<feature type="modified residue" description="4-aspartylphosphate" evidence="1">
    <location>
        <position position="66"/>
    </location>
</feature>
<evidence type="ECO:0000259" key="2">
    <source>
        <dbReference type="PROSITE" id="PS50110"/>
    </source>
</evidence>
<reference evidence="3 4" key="1">
    <citation type="submission" date="2021-05" db="EMBL/GenBank/DDBJ databases">
        <title>Croceibacterium sp. LX-88 genome sequence.</title>
        <authorList>
            <person name="Luo X."/>
        </authorList>
    </citation>
    <scope>NUCLEOTIDE SEQUENCE [LARGE SCALE GENOMIC DNA]</scope>
    <source>
        <strain evidence="3 4">LX-88</strain>
    </source>
</reference>
<protein>
    <submittedName>
        <fullName evidence="3">Response regulator</fullName>
    </submittedName>
</protein>
<comment type="caution">
    <text evidence="3">The sequence shown here is derived from an EMBL/GenBank/DDBJ whole genome shotgun (WGS) entry which is preliminary data.</text>
</comment>
<dbReference type="Pfam" id="PF00072">
    <property type="entry name" value="Response_reg"/>
    <property type="match status" value="1"/>
</dbReference>
<dbReference type="EMBL" id="JAHFVK010000001">
    <property type="protein sequence ID" value="MBT2132923.1"/>
    <property type="molecule type" value="Genomic_DNA"/>
</dbReference>
<keyword evidence="4" id="KW-1185">Reference proteome</keyword>
<keyword evidence="1" id="KW-0597">Phosphoprotein</keyword>
<gene>
    <name evidence="3" type="ORF">KK137_01135</name>
</gene>
<name>A0ABS5VZG7_9SPHN</name>
<dbReference type="Gene3D" id="3.40.50.2300">
    <property type="match status" value="1"/>
</dbReference>
<evidence type="ECO:0000313" key="4">
    <source>
        <dbReference type="Proteomes" id="UP000811255"/>
    </source>
</evidence>
<sequence>MRRGKSKKVPKLRLGRVLVVEDDSILALSIETALLDAGATEVVICPSIAMTMDALEQGPAEAIVLDVHLADRDDGWAIAELVDLIGPKPPRIVFSTGAPQDIPPEIAEMGPIFEKPYDPARLVEVLASDKEGLFDRLRNVIS</sequence>
<feature type="domain" description="Response regulatory" evidence="2">
    <location>
        <begin position="16"/>
        <end position="130"/>
    </location>
</feature>
<evidence type="ECO:0000256" key="1">
    <source>
        <dbReference type="PROSITE-ProRule" id="PRU00169"/>
    </source>
</evidence>
<dbReference type="SUPFAM" id="SSF52172">
    <property type="entry name" value="CheY-like"/>
    <property type="match status" value="1"/>
</dbReference>
<dbReference type="InterPro" id="IPR001789">
    <property type="entry name" value="Sig_transdc_resp-reg_receiver"/>
</dbReference>
<dbReference type="Proteomes" id="UP000811255">
    <property type="component" value="Unassembled WGS sequence"/>
</dbReference>
<proteinExistence type="predicted"/>
<dbReference type="PROSITE" id="PS50110">
    <property type="entry name" value="RESPONSE_REGULATORY"/>
    <property type="match status" value="1"/>
</dbReference>